<sequence length="120" mass="13052">MNLFAIDFVALTITQNVVHSSFPSFSSKEAEVDTIREGKDDADVQDSFPLPISLTIMEVSKESIPIAIGCGVNKRGEWVNGSFDPGGAMSIDDPCAWIIVHALLSLNRKLHSHHATCVEL</sequence>
<dbReference type="EMBL" id="JAYKXN010000001">
    <property type="protein sequence ID" value="KAK7316992.1"/>
    <property type="molecule type" value="Genomic_DNA"/>
</dbReference>
<name>A0AAN9KGI2_CLITE</name>
<comment type="caution">
    <text evidence="1">The sequence shown here is derived from an EMBL/GenBank/DDBJ whole genome shotgun (WGS) entry which is preliminary data.</text>
</comment>
<accession>A0AAN9KGI2</accession>
<gene>
    <name evidence="1" type="ORF">RJT34_00860</name>
</gene>
<proteinExistence type="predicted"/>
<reference evidence="1 2" key="1">
    <citation type="submission" date="2024-01" db="EMBL/GenBank/DDBJ databases">
        <title>The genomes of 5 underutilized Papilionoideae crops provide insights into root nodulation and disease resistance.</title>
        <authorList>
            <person name="Yuan L."/>
        </authorList>
    </citation>
    <scope>NUCLEOTIDE SEQUENCE [LARGE SCALE GENOMIC DNA]</scope>
    <source>
        <strain evidence="1">LY-2023</strain>
        <tissue evidence="1">Leaf</tissue>
    </source>
</reference>
<keyword evidence="2" id="KW-1185">Reference proteome</keyword>
<protein>
    <submittedName>
        <fullName evidence="1">Uncharacterized protein</fullName>
    </submittedName>
</protein>
<dbReference type="AlphaFoldDB" id="A0AAN9KGI2"/>
<evidence type="ECO:0000313" key="2">
    <source>
        <dbReference type="Proteomes" id="UP001359559"/>
    </source>
</evidence>
<organism evidence="1 2">
    <name type="scientific">Clitoria ternatea</name>
    <name type="common">Butterfly pea</name>
    <dbReference type="NCBI Taxonomy" id="43366"/>
    <lineage>
        <taxon>Eukaryota</taxon>
        <taxon>Viridiplantae</taxon>
        <taxon>Streptophyta</taxon>
        <taxon>Embryophyta</taxon>
        <taxon>Tracheophyta</taxon>
        <taxon>Spermatophyta</taxon>
        <taxon>Magnoliopsida</taxon>
        <taxon>eudicotyledons</taxon>
        <taxon>Gunneridae</taxon>
        <taxon>Pentapetalae</taxon>
        <taxon>rosids</taxon>
        <taxon>fabids</taxon>
        <taxon>Fabales</taxon>
        <taxon>Fabaceae</taxon>
        <taxon>Papilionoideae</taxon>
        <taxon>50 kb inversion clade</taxon>
        <taxon>NPAAA clade</taxon>
        <taxon>indigoferoid/millettioid clade</taxon>
        <taxon>Phaseoleae</taxon>
        <taxon>Clitoria</taxon>
    </lineage>
</organism>
<evidence type="ECO:0000313" key="1">
    <source>
        <dbReference type="EMBL" id="KAK7316992.1"/>
    </source>
</evidence>
<dbReference type="Proteomes" id="UP001359559">
    <property type="component" value="Unassembled WGS sequence"/>
</dbReference>